<keyword evidence="7" id="KW-1185">Reference proteome</keyword>
<name>A0A507DMI4_9FUNG</name>
<evidence type="ECO:0000256" key="2">
    <source>
        <dbReference type="ARBA" id="ARBA00022692"/>
    </source>
</evidence>
<dbReference type="AlphaFoldDB" id="A0A507DMI4"/>
<keyword evidence="4 5" id="KW-0472">Membrane</keyword>
<evidence type="ECO:0000313" key="6">
    <source>
        <dbReference type="EMBL" id="TPX52803.1"/>
    </source>
</evidence>
<feature type="transmembrane region" description="Helical" evidence="5">
    <location>
        <begin position="340"/>
        <end position="358"/>
    </location>
</feature>
<evidence type="ECO:0000256" key="3">
    <source>
        <dbReference type="ARBA" id="ARBA00022989"/>
    </source>
</evidence>
<feature type="transmembrane region" description="Helical" evidence="5">
    <location>
        <begin position="264"/>
        <end position="285"/>
    </location>
</feature>
<feature type="transmembrane region" description="Helical" evidence="5">
    <location>
        <begin position="135"/>
        <end position="154"/>
    </location>
</feature>
<keyword evidence="3 5" id="KW-1133">Transmembrane helix</keyword>
<dbReference type="SMART" id="SM01417">
    <property type="entry name" value="Solute_trans_a"/>
    <property type="match status" value="1"/>
</dbReference>
<dbReference type="STRING" id="246404.A0A507DMI4"/>
<evidence type="ECO:0000256" key="4">
    <source>
        <dbReference type="ARBA" id="ARBA00023136"/>
    </source>
</evidence>
<feature type="transmembrane region" description="Helical" evidence="5">
    <location>
        <begin position="297"/>
        <end position="320"/>
    </location>
</feature>
<gene>
    <name evidence="6" type="ORF">CcCBS67573_g09803</name>
</gene>
<organism evidence="6 7">
    <name type="scientific">Chytriomyces confervae</name>
    <dbReference type="NCBI Taxonomy" id="246404"/>
    <lineage>
        <taxon>Eukaryota</taxon>
        <taxon>Fungi</taxon>
        <taxon>Fungi incertae sedis</taxon>
        <taxon>Chytridiomycota</taxon>
        <taxon>Chytridiomycota incertae sedis</taxon>
        <taxon>Chytridiomycetes</taxon>
        <taxon>Chytridiales</taxon>
        <taxon>Chytriomycetaceae</taxon>
        <taxon>Chytriomyces</taxon>
    </lineage>
</organism>
<dbReference type="GO" id="GO:0016020">
    <property type="term" value="C:membrane"/>
    <property type="evidence" value="ECO:0007669"/>
    <property type="project" value="UniProtKB-SubCell"/>
</dbReference>
<feature type="transmembrane region" description="Helical" evidence="5">
    <location>
        <begin position="95"/>
        <end position="115"/>
    </location>
</feature>
<comment type="caution">
    <text evidence="6">The sequence shown here is derived from an EMBL/GenBank/DDBJ whole genome shotgun (WGS) entry which is preliminary data.</text>
</comment>
<evidence type="ECO:0000313" key="7">
    <source>
        <dbReference type="Proteomes" id="UP000320333"/>
    </source>
</evidence>
<dbReference type="OrthoDB" id="5348404at2759"/>
<dbReference type="InterPro" id="IPR005178">
    <property type="entry name" value="Ostalpha/TMEM184C"/>
</dbReference>
<sequence>MDSQIIDPIFESASAAFTATGTIPLTQTVSFQVMETMSAVSSTLLGASVSSTAGNLNLTAALEVPSGEGNLTENLCFERVARAFEPGTLDYEPLMIAWISTMVFGLVSIALTMWLCMRHFQYYYNPQHQRWIVRILIMVPIYSICSSLSFRFFYHSIYFDIIRDCYEAFVIFSFFGLLQQYIGGTLENQHKFMQTIHAPSRMRYPFPLNCFTFNPRGNAFLVNTKICILQYVVVRPIMTIAAYFMEWYGIFCPISMDPRYGSVWVSSINLISVSVAMYALILFYIVIHHEIPERKPLWKFIAVKFVVFFSFWQSIVISILDTAGVIQGTSAWSSDNTSSLIEAFLISFEMIIASFIHIKAFNYKEYIPQHPTNTDSNNISTIPRTRIWAGFWDAINMVDILKDIVGVSSEVKAVKRKRRERRAQRALESRSGSLMDLEMDESEVEVVSVAEVKVGGGGGVVGQSVGRKAEMDDSNAFVISGEEDEDKR</sequence>
<feature type="transmembrane region" description="Helical" evidence="5">
    <location>
        <begin position="166"/>
        <end position="184"/>
    </location>
</feature>
<comment type="subcellular location">
    <subcellularLocation>
        <location evidence="1">Membrane</location>
        <topology evidence="1">Multi-pass membrane protein</topology>
    </subcellularLocation>
</comment>
<protein>
    <recommendedName>
        <fullName evidence="8">DUF300-domain-containing protein</fullName>
    </recommendedName>
</protein>
<evidence type="ECO:0000256" key="5">
    <source>
        <dbReference type="SAM" id="Phobius"/>
    </source>
</evidence>
<reference evidence="6 7" key="1">
    <citation type="journal article" date="2019" name="Sci. Rep.">
        <title>Comparative genomics of chytrid fungi reveal insights into the obligate biotrophic and pathogenic lifestyle of Synchytrium endobioticum.</title>
        <authorList>
            <person name="van de Vossenberg B.T.L.H."/>
            <person name="Warris S."/>
            <person name="Nguyen H.D.T."/>
            <person name="van Gent-Pelzer M.P.E."/>
            <person name="Joly D.L."/>
            <person name="van de Geest H.C."/>
            <person name="Bonants P.J.M."/>
            <person name="Smith D.S."/>
            <person name="Levesque C.A."/>
            <person name="van der Lee T.A.J."/>
        </authorList>
    </citation>
    <scope>NUCLEOTIDE SEQUENCE [LARGE SCALE GENOMIC DNA]</scope>
    <source>
        <strain evidence="6 7">CBS 675.73</strain>
    </source>
</reference>
<evidence type="ECO:0000256" key="1">
    <source>
        <dbReference type="ARBA" id="ARBA00004141"/>
    </source>
</evidence>
<proteinExistence type="predicted"/>
<dbReference type="Pfam" id="PF03619">
    <property type="entry name" value="Solute_trans_a"/>
    <property type="match status" value="1"/>
</dbReference>
<keyword evidence="2 5" id="KW-0812">Transmembrane</keyword>
<dbReference type="Proteomes" id="UP000320333">
    <property type="component" value="Unassembled WGS sequence"/>
</dbReference>
<dbReference type="EMBL" id="QEAP01001002">
    <property type="protein sequence ID" value="TPX52803.1"/>
    <property type="molecule type" value="Genomic_DNA"/>
</dbReference>
<dbReference type="PANTHER" id="PTHR23423">
    <property type="entry name" value="ORGANIC SOLUTE TRANSPORTER-RELATED"/>
    <property type="match status" value="1"/>
</dbReference>
<feature type="transmembrane region" description="Helical" evidence="5">
    <location>
        <begin position="226"/>
        <end position="244"/>
    </location>
</feature>
<evidence type="ECO:0008006" key="8">
    <source>
        <dbReference type="Google" id="ProtNLM"/>
    </source>
</evidence>
<accession>A0A507DMI4</accession>